<protein>
    <submittedName>
        <fullName evidence="2">Kinase-like protein</fullName>
    </submittedName>
</protein>
<dbReference type="Gene3D" id="1.10.510.10">
    <property type="entry name" value="Transferase(Phosphotransferase) domain 1"/>
    <property type="match status" value="2"/>
</dbReference>
<dbReference type="GO" id="GO:0004674">
    <property type="term" value="F:protein serine/threonine kinase activity"/>
    <property type="evidence" value="ECO:0007669"/>
    <property type="project" value="TreeGrafter"/>
</dbReference>
<evidence type="ECO:0000313" key="2">
    <source>
        <dbReference type="EMBL" id="OCH94856.1"/>
    </source>
</evidence>
<accession>A0A8E2DSG5</accession>
<dbReference type="Pfam" id="PF07714">
    <property type="entry name" value="PK_Tyr_Ser-Thr"/>
    <property type="match status" value="1"/>
</dbReference>
<feature type="domain" description="Protein kinase" evidence="1">
    <location>
        <begin position="679"/>
        <end position="954"/>
    </location>
</feature>
<dbReference type="InterPro" id="IPR051681">
    <property type="entry name" value="Ser/Thr_Kinases-Pseudokinases"/>
</dbReference>
<keyword evidence="3" id="KW-1185">Reference proteome</keyword>
<sequence>MLIYEVFTEEPPFLTESATDIRAGKVLLKRPISRTALKNGFTDEMWGLLLDCSSSNPEHRPKFARIVSRVALMANNWTREARPMVECASHSLRLSSSAHSDTLMDNAHLQTASQSLPQEKESLDLGQSVTGASLYHSFDIPPCHLRITENAIPSRLKLHDGYPAVEFVDLKHPCGPKKGSLVSLGENGFQALTSSGKDARWEHRGAVVTMIYLQHTTHVEYRFDQATHASQWFHLFKRLAKGRSLKSRPKGLFRSAVECPDTPVQVKWYWTSWFRVVAGLIMTTGTKEFHTDPPEQSWSQWRSPVVYSIDSSLSTHTSFTYVATSQEWKGTRSINVTLDGDLVEERLARDAEILRCWEYRFHTAELAHSWFHAYKIMVVDKFQTESSPAAPGAEGPMMSLDSNRNALGITSDSSRASRYTFVGSNEPYDLGVLIPSPEMTGRTSALHANLDHAYGGVATPTGTQLSTTAKPLPRVPVVGKVPPVTLVRYHVRMRSALDSLQIYKRSLGQIVSLCGSFVQSFAEKTSATNLGADDMTTASAWYKRVCEATERYINYDVVATLIRATHMKQELHELYFARPEVLRVYGSAYFPTRLSFRPDLDETLDAYRAAVASSEDFCRLSSLQGDESQLFVEYIDKILDIIDPHDDLWKRSLHLLRNLCGTNGICPLSFIVPEQLLQKQNDRPMASGGFCDVWRGIYRGHDVALKVWRVYRKETIAPATLTNFCKEAAVCKHLRHPNIVSFYGIDTTLFPLCLVCEWMPLGTIADYLTKQPTANRLILLVDIVAGLSYLHDVDIMHGDLKGSNVLVNRERKACLADFGLASFSHDSKLTVLATRSAYVGSMRWTAPEIMDPEHFGLQRAQLDRRTDMYSLAMVMWEVFTGSIPFSNLPRDATVMNKVLSGGRPDRPYQAMGLGLTDDVWEIMQRCWEEDLSARPAACDVLIKLRKSSESAETLKIPQQWPLVM</sequence>
<proteinExistence type="predicted"/>
<dbReference type="AlphaFoldDB" id="A0A8E2DSG5"/>
<evidence type="ECO:0000313" key="3">
    <source>
        <dbReference type="Proteomes" id="UP000250043"/>
    </source>
</evidence>
<dbReference type="GO" id="GO:0005524">
    <property type="term" value="F:ATP binding"/>
    <property type="evidence" value="ECO:0007669"/>
    <property type="project" value="InterPro"/>
</dbReference>
<dbReference type="InterPro" id="IPR000719">
    <property type="entry name" value="Prot_kinase_dom"/>
</dbReference>
<dbReference type="InterPro" id="IPR001245">
    <property type="entry name" value="Ser-Thr/Tyr_kinase_cat_dom"/>
</dbReference>
<evidence type="ECO:0000259" key="1">
    <source>
        <dbReference type="PROSITE" id="PS50011"/>
    </source>
</evidence>
<dbReference type="PANTHER" id="PTHR44329">
    <property type="entry name" value="SERINE/THREONINE-PROTEIN KINASE TNNI3K-RELATED"/>
    <property type="match status" value="1"/>
</dbReference>
<dbReference type="InterPro" id="IPR008271">
    <property type="entry name" value="Ser/Thr_kinase_AS"/>
</dbReference>
<dbReference type="EMBL" id="KV722340">
    <property type="protein sequence ID" value="OCH94856.1"/>
    <property type="molecule type" value="Genomic_DNA"/>
</dbReference>
<dbReference type="SMART" id="SM00220">
    <property type="entry name" value="S_TKc"/>
    <property type="match status" value="1"/>
</dbReference>
<keyword evidence="2" id="KW-0418">Kinase</keyword>
<dbReference type="SUPFAM" id="SSF56112">
    <property type="entry name" value="Protein kinase-like (PK-like)"/>
    <property type="match status" value="2"/>
</dbReference>
<dbReference type="PROSITE" id="PS50011">
    <property type="entry name" value="PROTEIN_KINASE_DOM"/>
    <property type="match status" value="1"/>
</dbReference>
<dbReference type="OrthoDB" id="1668230at2759"/>
<keyword evidence="2" id="KW-0808">Transferase</keyword>
<dbReference type="InterPro" id="IPR011009">
    <property type="entry name" value="Kinase-like_dom_sf"/>
</dbReference>
<dbReference type="Proteomes" id="UP000250043">
    <property type="component" value="Unassembled WGS sequence"/>
</dbReference>
<name>A0A8E2DSG5_9APHY</name>
<reference evidence="2 3" key="1">
    <citation type="submission" date="2016-07" db="EMBL/GenBank/DDBJ databases">
        <title>Draft genome of the white-rot fungus Obba rivulosa 3A-2.</title>
        <authorList>
            <consortium name="DOE Joint Genome Institute"/>
            <person name="Miettinen O."/>
            <person name="Riley R."/>
            <person name="Acob R."/>
            <person name="Barry K."/>
            <person name="Cullen D."/>
            <person name="De Vries R."/>
            <person name="Hainaut M."/>
            <person name="Hatakka A."/>
            <person name="Henrissat B."/>
            <person name="Hilden K."/>
            <person name="Kuo R."/>
            <person name="Labutti K."/>
            <person name="Lipzen A."/>
            <person name="Makela M.R."/>
            <person name="Sandor L."/>
            <person name="Spatafora J.W."/>
            <person name="Grigoriev I.V."/>
            <person name="Hibbett D.S."/>
        </authorList>
    </citation>
    <scope>NUCLEOTIDE SEQUENCE [LARGE SCALE GENOMIC DNA]</scope>
    <source>
        <strain evidence="2 3">3A-2</strain>
    </source>
</reference>
<gene>
    <name evidence="2" type="ORF">OBBRIDRAFT_746762</name>
</gene>
<dbReference type="PROSITE" id="PS00108">
    <property type="entry name" value="PROTEIN_KINASE_ST"/>
    <property type="match status" value="1"/>
</dbReference>
<organism evidence="2 3">
    <name type="scientific">Obba rivulosa</name>
    <dbReference type="NCBI Taxonomy" id="1052685"/>
    <lineage>
        <taxon>Eukaryota</taxon>
        <taxon>Fungi</taxon>
        <taxon>Dikarya</taxon>
        <taxon>Basidiomycota</taxon>
        <taxon>Agaricomycotina</taxon>
        <taxon>Agaricomycetes</taxon>
        <taxon>Polyporales</taxon>
        <taxon>Gelatoporiaceae</taxon>
        <taxon>Obba</taxon>
    </lineage>
</organism>